<accession>A0AAD6UAS7</accession>
<sequence length="384" mass="42985">MAADLPADILEILFAESQSSSADSGGDVGAAALCGLVCKAWLPASRARVFSSVTIKERNAQSFLDVAKTSALPLKSFIRMLQLTVRKGDEFFESNSIKELGPLPNATTLRMKADAEGWIPALADTFFPNNFPRLANLDLAVSDFTSISMRDILAAITPFPTLETLKLDVKGHGFNFMDDSVPDVYQIPPHWRTLVFDMEMAETFWEILFEMEEADMITIPVFSQLRMQGSWPQERSFLGRYLRGYGHKMMALSFDCSDDNMFNPPGALRYCTALHRLDLRLDTRKVPATLISVIEHIRSLSFAEINVFDPDRLTSRSLSGRQVDKWQKLDQALSEERFAGLKKLSFMIPTPGNLADKLLENMTSCAARGILRVTEMEAYIVETS</sequence>
<reference evidence="1" key="1">
    <citation type="submission" date="2023-03" db="EMBL/GenBank/DDBJ databases">
        <title>Massive genome expansion in bonnet fungi (Mycena s.s.) driven by repeated elements and novel gene families across ecological guilds.</title>
        <authorList>
            <consortium name="Lawrence Berkeley National Laboratory"/>
            <person name="Harder C.B."/>
            <person name="Miyauchi S."/>
            <person name="Viragh M."/>
            <person name="Kuo A."/>
            <person name="Thoen E."/>
            <person name="Andreopoulos B."/>
            <person name="Lu D."/>
            <person name="Skrede I."/>
            <person name="Drula E."/>
            <person name="Henrissat B."/>
            <person name="Morin E."/>
            <person name="Kohler A."/>
            <person name="Barry K."/>
            <person name="LaButti K."/>
            <person name="Morin E."/>
            <person name="Salamov A."/>
            <person name="Lipzen A."/>
            <person name="Mereny Z."/>
            <person name="Hegedus B."/>
            <person name="Baldrian P."/>
            <person name="Stursova M."/>
            <person name="Weitz H."/>
            <person name="Taylor A."/>
            <person name="Grigoriev I.V."/>
            <person name="Nagy L.G."/>
            <person name="Martin F."/>
            <person name="Kauserud H."/>
        </authorList>
    </citation>
    <scope>NUCLEOTIDE SEQUENCE</scope>
    <source>
        <strain evidence="1">CBHHK173m</strain>
    </source>
</reference>
<evidence type="ECO:0008006" key="3">
    <source>
        <dbReference type="Google" id="ProtNLM"/>
    </source>
</evidence>
<protein>
    <recommendedName>
        <fullName evidence="3">F-box domain-containing protein</fullName>
    </recommendedName>
</protein>
<dbReference type="Proteomes" id="UP001222325">
    <property type="component" value="Unassembled WGS sequence"/>
</dbReference>
<evidence type="ECO:0000313" key="2">
    <source>
        <dbReference type="Proteomes" id="UP001222325"/>
    </source>
</evidence>
<proteinExistence type="predicted"/>
<keyword evidence="2" id="KW-1185">Reference proteome</keyword>
<evidence type="ECO:0000313" key="1">
    <source>
        <dbReference type="EMBL" id="KAJ7097286.1"/>
    </source>
</evidence>
<comment type="caution">
    <text evidence="1">The sequence shown here is derived from an EMBL/GenBank/DDBJ whole genome shotgun (WGS) entry which is preliminary data.</text>
</comment>
<dbReference type="AlphaFoldDB" id="A0AAD6UAS7"/>
<gene>
    <name evidence="1" type="ORF">B0H15DRAFT_36381</name>
</gene>
<organism evidence="1 2">
    <name type="scientific">Mycena belliarum</name>
    <dbReference type="NCBI Taxonomy" id="1033014"/>
    <lineage>
        <taxon>Eukaryota</taxon>
        <taxon>Fungi</taxon>
        <taxon>Dikarya</taxon>
        <taxon>Basidiomycota</taxon>
        <taxon>Agaricomycotina</taxon>
        <taxon>Agaricomycetes</taxon>
        <taxon>Agaricomycetidae</taxon>
        <taxon>Agaricales</taxon>
        <taxon>Marasmiineae</taxon>
        <taxon>Mycenaceae</taxon>
        <taxon>Mycena</taxon>
    </lineage>
</organism>
<dbReference type="EMBL" id="JARJCN010000010">
    <property type="protein sequence ID" value="KAJ7097286.1"/>
    <property type="molecule type" value="Genomic_DNA"/>
</dbReference>
<name>A0AAD6UAS7_9AGAR</name>